<feature type="domain" description="FAD-binding FR-type" evidence="8">
    <location>
        <begin position="206"/>
        <end position="312"/>
    </location>
</feature>
<dbReference type="EMBL" id="JADEYS010000008">
    <property type="protein sequence ID" value="MBE9397455.1"/>
    <property type="molecule type" value="Genomic_DNA"/>
</dbReference>
<dbReference type="InterPro" id="IPR050415">
    <property type="entry name" value="MRET"/>
</dbReference>
<keyword evidence="3" id="KW-0479">Metal-binding</keyword>
<dbReference type="RefSeq" id="WP_193953012.1">
    <property type="nucleotide sequence ID" value="NZ_JADEYS010000008.1"/>
</dbReference>
<keyword evidence="2" id="KW-0001">2Fe-2S</keyword>
<evidence type="ECO:0000313" key="10">
    <source>
        <dbReference type="Proteomes" id="UP000640333"/>
    </source>
</evidence>
<dbReference type="PRINTS" id="PR00409">
    <property type="entry name" value="PHDIOXRDTASE"/>
</dbReference>
<comment type="caution">
    <text evidence="9">The sequence shown here is derived from an EMBL/GenBank/DDBJ whole genome shotgun (WGS) entry which is preliminary data.</text>
</comment>
<organism evidence="9 10">
    <name type="scientific">Pontibacterium sinense</name>
    <dbReference type="NCBI Taxonomy" id="2781979"/>
    <lineage>
        <taxon>Bacteria</taxon>
        <taxon>Pseudomonadati</taxon>
        <taxon>Pseudomonadota</taxon>
        <taxon>Gammaproteobacteria</taxon>
        <taxon>Oceanospirillales</taxon>
        <taxon>Oceanospirillaceae</taxon>
        <taxon>Pontibacterium</taxon>
    </lineage>
</organism>
<dbReference type="InterPro" id="IPR011576">
    <property type="entry name" value="Pyridox_Oxase_N"/>
</dbReference>
<dbReference type="GO" id="GO:0016491">
    <property type="term" value="F:oxidoreductase activity"/>
    <property type="evidence" value="ECO:0007669"/>
    <property type="project" value="UniProtKB-KW"/>
</dbReference>
<dbReference type="Pfam" id="PF01243">
    <property type="entry name" value="PNPOx_N"/>
    <property type="match status" value="1"/>
</dbReference>
<feature type="domain" description="2Fe-2S ferredoxin-type" evidence="7">
    <location>
        <begin position="435"/>
        <end position="522"/>
    </location>
</feature>
<evidence type="ECO:0000259" key="8">
    <source>
        <dbReference type="PROSITE" id="PS51384"/>
    </source>
</evidence>
<dbReference type="Gene3D" id="2.30.110.10">
    <property type="entry name" value="Electron Transport, Fmn-binding Protein, Chain A"/>
    <property type="match status" value="1"/>
</dbReference>
<keyword evidence="10" id="KW-1185">Reference proteome</keyword>
<dbReference type="PANTHER" id="PTHR47354:SF1">
    <property type="entry name" value="CARNITINE MONOOXYGENASE REDUCTASE SUBUNIT"/>
    <property type="match status" value="1"/>
</dbReference>
<dbReference type="PROSITE" id="PS51085">
    <property type="entry name" value="2FE2S_FER_2"/>
    <property type="match status" value="1"/>
</dbReference>
<keyword evidence="4" id="KW-0560">Oxidoreductase</keyword>
<proteinExistence type="predicted"/>
<dbReference type="Gene3D" id="3.40.50.80">
    <property type="entry name" value="Nucleotide-binding domain of ferredoxin-NADP reductase (FNR) module"/>
    <property type="match status" value="1"/>
</dbReference>
<dbReference type="InterPro" id="IPR017938">
    <property type="entry name" value="Riboflavin_synthase-like_b-brl"/>
</dbReference>
<evidence type="ECO:0000256" key="4">
    <source>
        <dbReference type="ARBA" id="ARBA00023002"/>
    </source>
</evidence>
<sequence length="522" mass="58601">MGHKFAEIAFTPIIRELQVELGSRTFYAEMDRGADYNHQLTAREAQFIAARDSFYMASVTETGWPYIQHRGGLPGFMKVLDEGRIGFADYSGNRQYVSTGNFSHDSRVALFFMDYPNRRRLKMLGRVTVVSPEDQDTLAQLADYNYPAQIERGFVIDVEAFDWNCPQHITQRYTAENVEALFKPLKEENQRLRASQSIQACRVIGEGALEVVISGIRQLTPRIREYELRDPQGRQLPEFEAGAHLTVPVTQENGALDTRHYSITSDPQQRSYYQIAVLREDQGQGGSLAVHSGYQLGNTLRIEPPKNHFALHDDHRPAVLIAGGIGITPIHAMIHSLSSRNTPWHLHYAGRSLREMAYSEPLQAWGEQVTFYPADEQQRLSAEQVLHNATDDTVFYVCGPSRLIDSVIANADELGIDPQRIRFERFSAGEISNTHAIEITLSRSGKVIEVSPEETVLDAMLNAGIDAPFSCKSGACKTCAVEILKGEAEHHDSVLSEEERSEQNLFCPCVSRAKTNNLTLDI</sequence>
<name>A0A8J7FU94_9GAMM</name>
<dbReference type="CDD" id="cd06185">
    <property type="entry name" value="PDR_like"/>
    <property type="match status" value="1"/>
</dbReference>
<dbReference type="SUPFAM" id="SSF50475">
    <property type="entry name" value="FMN-binding split barrel"/>
    <property type="match status" value="1"/>
</dbReference>
<dbReference type="Pfam" id="PF00111">
    <property type="entry name" value="Fer2"/>
    <property type="match status" value="1"/>
</dbReference>
<reference evidence="9" key="1">
    <citation type="submission" date="2020-10" db="EMBL/GenBank/DDBJ databases">
        <title>Bacterium isolated from coastal waters sediment.</title>
        <authorList>
            <person name="Chen R.-J."/>
            <person name="Lu D.-C."/>
            <person name="Zhu K.-L."/>
            <person name="Du Z.-J."/>
        </authorList>
    </citation>
    <scope>NUCLEOTIDE SEQUENCE</scope>
    <source>
        <strain evidence="9">N1Y112</strain>
    </source>
</reference>
<dbReference type="PANTHER" id="PTHR47354">
    <property type="entry name" value="NADH OXIDOREDUCTASE HCR"/>
    <property type="match status" value="1"/>
</dbReference>
<dbReference type="Gene3D" id="3.10.20.30">
    <property type="match status" value="1"/>
</dbReference>
<dbReference type="Pfam" id="PF22290">
    <property type="entry name" value="DmmA-like_N"/>
    <property type="match status" value="1"/>
</dbReference>
<keyword evidence="1" id="KW-0285">Flavoprotein</keyword>
<evidence type="ECO:0000256" key="6">
    <source>
        <dbReference type="ARBA" id="ARBA00023014"/>
    </source>
</evidence>
<accession>A0A8J7FU94</accession>
<dbReference type="AlphaFoldDB" id="A0A8J7FU94"/>
<dbReference type="InterPro" id="IPR001041">
    <property type="entry name" value="2Fe-2S_ferredoxin-type"/>
</dbReference>
<dbReference type="InterPro" id="IPR012349">
    <property type="entry name" value="Split_barrel_FMN-bd"/>
</dbReference>
<evidence type="ECO:0000259" key="7">
    <source>
        <dbReference type="PROSITE" id="PS51085"/>
    </source>
</evidence>
<evidence type="ECO:0000256" key="3">
    <source>
        <dbReference type="ARBA" id="ARBA00022723"/>
    </source>
</evidence>
<dbReference type="GO" id="GO:0051537">
    <property type="term" value="F:2 iron, 2 sulfur cluster binding"/>
    <property type="evidence" value="ECO:0007669"/>
    <property type="project" value="UniProtKB-KW"/>
</dbReference>
<dbReference type="Proteomes" id="UP000640333">
    <property type="component" value="Unassembled WGS sequence"/>
</dbReference>
<dbReference type="InterPro" id="IPR012675">
    <property type="entry name" value="Beta-grasp_dom_sf"/>
</dbReference>
<keyword evidence="5" id="KW-0408">Iron</keyword>
<dbReference type="PROSITE" id="PS51384">
    <property type="entry name" value="FAD_FR"/>
    <property type="match status" value="1"/>
</dbReference>
<dbReference type="InterPro" id="IPR017927">
    <property type="entry name" value="FAD-bd_FR_type"/>
</dbReference>
<dbReference type="SUPFAM" id="SSF52343">
    <property type="entry name" value="Ferredoxin reductase-like, C-terminal NADP-linked domain"/>
    <property type="match status" value="1"/>
</dbReference>
<dbReference type="SUPFAM" id="SSF63380">
    <property type="entry name" value="Riboflavin synthase domain-like"/>
    <property type="match status" value="1"/>
</dbReference>
<keyword evidence="6" id="KW-0411">Iron-sulfur</keyword>
<protein>
    <submittedName>
        <fullName evidence="9">2Fe-2S iron-sulfur cluster binding domain-containing protein</fullName>
    </submittedName>
</protein>
<dbReference type="InterPro" id="IPR036010">
    <property type="entry name" value="2Fe-2S_ferredoxin-like_sf"/>
</dbReference>
<dbReference type="InterPro" id="IPR054582">
    <property type="entry name" value="DmmA-like_N"/>
</dbReference>
<dbReference type="CDD" id="cd00207">
    <property type="entry name" value="fer2"/>
    <property type="match status" value="1"/>
</dbReference>
<evidence type="ECO:0000256" key="5">
    <source>
        <dbReference type="ARBA" id="ARBA00023004"/>
    </source>
</evidence>
<evidence type="ECO:0000256" key="2">
    <source>
        <dbReference type="ARBA" id="ARBA00022714"/>
    </source>
</evidence>
<dbReference type="Gene3D" id="2.40.30.10">
    <property type="entry name" value="Translation factors"/>
    <property type="match status" value="1"/>
</dbReference>
<dbReference type="InterPro" id="IPR039261">
    <property type="entry name" value="FNR_nucleotide-bd"/>
</dbReference>
<evidence type="ECO:0000256" key="1">
    <source>
        <dbReference type="ARBA" id="ARBA00022630"/>
    </source>
</evidence>
<dbReference type="SUPFAM" id="SSF54292">
    <property type="entry name" value="2Fe-2S ferredoxin-like"/>
    <property type="match status" value="1"/>
</dbReference>
<evidence type="ECO:0000313" key="9">
    <source>
        <dbReference type="EMBL" id="MBE9397455.1"/>
    </source>
</evidence>
<gene>
    <name evidence="9" type="ORF">IOQ59_09310</name>
</gene>
<dbReference type="GO" id="GO:0046872">
    <property type="term" value="F:metal ion binding"/>
    <property type="evidence" value="ECO:0007669"/>
    <property type="project" value="UniProtKB-KW"/>
</dbReference>